<reference evidence="4" key="1">
    <citation type="journal article" date="2020" name="Nat. Commun.">
        <title>Genome assembly of wild tea tree DASZ reveals pedigree and selection history of tea varieties.</title>
        <authorList>
            <person name="Zhang W."/>
            <person name="Zhang Y."/>
            <person name="Qiu H."/>
            <person name="Guo Y."/>
            <person name="Wan H."/>
            <person name="Zhang X."/>
            <person name="Scossa F."/>
            <person name="Alseekh S."/>
            <person name="Zhang Q."/>
            <person name="Wang P."/>
            <person name="Xu L."/>
            <person name="Schmidt M.H."/>
            <person name="Jia X."/>
            <person name="Li D."/>
            <person name="Zhu A."/>
            <person name="Guo F."/>
            <person name="Chen W."/>
            <person name="Ni D."/>
            <person name="Usadel B."/>
            <person name="Fernie A.R."/>
            <person name="Wen W."/>
        </authorList>
    </citation>
    <scope>NUCLEOTIDE SEQUENCE [LARGE SCALE GENOMIC DNA]</scope>
    <source>
        <strain evidence="4">cv. G240</strain>
    </source>
</reference>
<dbReference type="InterPro" id="IPR005019">
    <property type="entry name" value="Adenine_glyco"/>
</dbReference>
<reference evidence="3 4" key="2">
    <citation type="submission" date="2020-07" db="EMBL/GenBank/DDBJ databases">
        <title>Genome assembly of wild tea tree DASZ reveals pedigree and selection history of tea varieties.</title>
        <authorList>
            <person name="Zhang W."/>
        </authorList>
    </citation>
    <scope>NUCLEOTIDE SEQUENCE [LARGE SCALE GENOMIC DNA]</scope>
    <source>
        <strain evidence="4">cv. G240</strain>
        <tissue evidence="3">Leaf</tissue>
    </source>
</reference>
<dbReference type="GO" id="GO:0008725">
    <property type="term" value="F:DNA-3-methyladenine glycosylase activity"/>
    <property type="evidence" value="ECO:0007669"/>
    <property type="project" value="InterPro"/>
</dbReference>
<feature type="binding site" evidence="1">
    <location>
        <position position="185"/>
    </location>
    <ligand>
        <name>Zn(2+)</name>
        <dbReference type="ChEBI" id="CHEBI:29105"/>
    </ligand>
</feature>
<proteinExistence type="predicted"/>
<comment type="caution">
    <text evidence="3">The sequence shown here is derived from an EMBL/GenBank/DDBJ whole genome shotgun (WGS) entry which is preliminary data.</text>
</comment>
<sequence>MITNSELFELLAMSSMLMDYNWTEILKRKELFRETFAGFDPNTVAKMGEKEIMEIASNKAIMLIESRVRCIVDNAECIVQASNTITTLPSPQPLPMLPPPPPPLLPPPPTHNTTQQSLSLKLQHQHHHHQPLPLPPLPPLYPRNVPLRSPKAEAISRDLLKHGFRFVGPVIVYSFMQAAGMTIDHLVDCFRFSECVSIVERPWRHDVKDIASVTENRHTLLSIIVALSYSSTVSSPSLINPSSSSQMKASFVTTLASTPLIDCKASMGIISDSISSRRKTTSSSIAIADNVYNAGGFSKDPLERLVKCNSLRAERPGISNDIMQYGSFMHFHGGRLDRGKESEIGREIRREGETDAKWRTYLEGSLGDDPPSLAMIAMETKL</sequence>
<evidence type="ECO:0000313" key="3">
    <source>
        <dbReference type="EMBL" id="KAF5954186.1"/>
    </source>
</evidence>
<dbReference type="InterPro" id="IPR011257">
    <property type="entry name" value="DNA_glycosylase"/>
</dbReference>
<keyword evidence="1" id="KW-0862">Zinc</keyword>
<dbReference type="SUPFAM" id="SSF48150">
    <property type="entry name" value="DNA-glycosylase"/>
    <property type="match status" value="2"/>
</dbReference>
<accession>A0A7J7HQA4</accession>
<dbReference type="PANTHER" id="PTHR31116:SF29">
    <property type="entry name" value="DNA GLYCOSYLASE SUPERFAMILY PROTEIN"/>
    <property type="match status" value="1"/>
</dbReference>
<gene>
    <name evidence="3" type="ORF">HYC85_007042</name>
</gene>
<dbReference type="PANTHER" id="PTHR31116">
    <property type="entry name" value="OS04G0501200 PROTEIN"/>
    <property type="match status" value="1"/>
</dbReference>
<dbReference type="Pfam" id="PF03352">
    <property type="entry name" value="Adenine_glyco"/>
    <property type="match status" value="2"/>
</dbReference>
<evidence type="ECO:0000256" key="1">
    <source>
        <dbReference type="PIRSR" id="PIRSR605019-1"/>
    </source>
</evidence>
<dbReference type="AlphaFoldDB" id="A0A7J7HQA4"/>
<dbReference type="Gene3D" id="1.10.340.30">
    <property type="entry name" value="Hypothetical protein, domain 2"/>
    <property type="match status" value="1"/>
</dbReference>
<feature type="region of interest" description="Disordered" evidence="2">
    <location>
        <begin position="89"/>
        <end position="135"/>
    </location>
</feature>
<dbReference type="GO" id="GO:0046872">
    <property type="term" value="F:metal ion binding"/>
    <property type="evidence" value="ECO:0007669"/>
    <property type="project" value="UniProtKB-KW"/>
</dbReference>
<evidence type="ECO:0000313" key="4">
    <source>
        <dbReference type="Proteomes" id="UP000593564"/>
    </source>
</evidence>
<evidence type="ECO:0000256" key="2">
    <source>
        <dbReference type="SAM" id="MobiDB-lite"/>
    </source>
</evidence>
<feature type="compositionally biased region" description="Pro residues" evidence="2">
    <location>
        <begin position="90"/>
        <end position="110"/>
    </location>
</feature>
<protein>
    <submittedName>
        <fullName evidence="3">Uncharacterized protein</fullName>
    </submittedName>
</protein>
<keyword evidence="4" id="KW-1185">Reference proteome</keyword>
<dbReference type="EMBL" id="JACBKZ010000003">
    <property type="protein sequence ID" value="KAF5954186.1"/>
    <property type="molecule type" value="Genomic_DNA"/>
</dbReference>
<feature type="binding site" evidence="1">
    <location>
        <position position="189"/>
    </location>
    <ligand>
        <name>Zn(2+)</name>
        <dbReference type="ChEBI" id="CHEBI:29105"/>
    </ligand>
</feature>
<dbReference type="GO" id="GO:0006284">
    <property type="term" value="P:base-excision repair"/>
    <property type="evidence" value="ECO:0007669"/>
    <property type="project" value="InterPro"/>
</dbReference>
<organism evidence="3 4">
    <name type="scientific">Camellia sinensis</name>
    <name type="common">Tea plant</name>
    <name type="synonym">Thea sinensis</name>
    <dbReference type="NCBI Taxonomy" id="4442"/>
    <lineage>
        <taxon>Eukaryota</taxon>
        <taxon>Viridiplantae</taxon>
        <taxon>Streptophyta</taxon>
        <taxon>Embryophyta</taxon>
        <taxon>Tracheophyta</taxon>
        <taxon>Spermatophyta</taxon>
        <taxon>Magnoliopsida</taxon>
        <taxon>eudicotyledons</taxon>
        <taxon>Gunneridae</taxon>
        <taxon>Pentapetalae</taxon>
        <taxon>asterids</taxon>
        <taxon>Ericales</taxon>
        <taxon>Theaceae</taxon>
        <taxon>Camellia</taxon>
    </lineage>
</organism>
<name>A0A7J7HQA4_CAMSI</name>
<dbReference type="Proteomes" id="UP000593564">
    <property type="component" value="Unassembled WGS sequence"/>
</dbReference>
<keyword evidence="1" id="KW-0479">Metal-binding</keyword>